<dbReference type="Proteomes" id="UP001519863">
    <property type="component" value="Unassembled WGS sequence"/>
</dbReference>
<name>A0ABS7BG45_9ACTN</name>
<organism evidence="2 3">
    <name type="scientific">Actinoplanes hulinensis</name>
    <dbReference type="NCBI Taxonomy" id="1144547"/>
    <lineage>
        <taxon>Bacteria</taxon>
        <taxon>Bacillati</taxon>
        <taxon>Actinomycetota</taxon>
        <taxon>Actinomycetes</taxon>
        <taxon>Micromonosporales</taxon>
        <taxon>Micromonosporaceae</taxon>
        <taxon>Actinoplanes</taxon>
    </lineage>
</organism>
<comment type="caution">
    <text evidence="2">The sequence shown here is derived from an EMBL/GenBank/DDBJ whole genome shotgun (WGS) entry which is preliminary data.</text>
</comment>
<reference evidence="2 3" key="1">
    <citation type="journal article" date="2013" name="Antonie Van Leeuwenhoek">
        <title>Actinoplanes hulinensis sp. nov., a novel actinomycete isolated from soybean root (Glycine max (L.) Merr).</title>
        <authorList>
            <person name="Shen Y."/>
            <person name="Liu C."/>
            <person name="Wang X."/>
            <person name="Zhao J."/>
            <person name="Jia F."/>
            <person name="Zhang Y."/>
            <person name="Wang L."/>
            <person name="Yang D."/>
            <person name="Xiang W."/>
        </authorList>
    </citation>
    <scope>NUCLEOTIDE SEQUENCE [LARGE SCALE GENOMIC DNA]</scope>
    <source>
        <strain evidence="2 3">NEAU-M9</strain>
    </source>
</reference>
<protein>
    <submittedName>
        <fullName evidence="2">Asp23/Gls24 family envelope stress response protein</fullName>
    </submittedName>
</protein>
<keyword evidence="3" id="KW-1185">Reference proteome</keyword>
<dbReference type="InterPro" id="IPR005531">
    <property type="entry name" value="Asp23"/>
</dbReference>
<proteinExistence type="inferred from homology"/>
<evidence type="ECO:0000313" key="2">
    <source>
        <dbReference type="EMBL" id="MBW6439803.1"/>
    </source>
</evidence>
<dbReference type="Pfam" id="PF03780">
    <property type="entry name" value="Asp23"/>
    <property type="match status" value="1"/>
</dbReference>
<evidence type="ECO:0000256" key="1">
    <source>
        <dbReference type="ARBA" id="ARBA00005721"/>
    </source>
</evidence>
<gene>
    <name evidence="2" type="ORF">KZ829_39365</name>
</gene>
<dbReference type="EMBL" id="JAHXZI010000031">
    <property type="protein sequence ID" value="MBW6439803.1"/>
    <property type="molecule type" value="Genomic_DNA"/>
</dbReference>
<dbReference type="RefSeq" id="WP_220148931.1">
    <property type="nucleotide sequence ID" value="NZ_JAHXZI010000031.1"/>
</dbReference>
<evidence type="ECO:0000313" key="3">
    <source>
        <dbReference type="Proteomes" id="UP001519863"/>
    </source>
</evidence>
<accession>A0ABS7BG45</accession>
<sequence>MTATVPGTVQISAAAVAKLAAQLASEDPDVGGTAGLLGRAVPGGRQLGARQTSLTSLPKVSAEVDGDRVFVDLAISVRWPASVPQVTTDLRERLQNRLGAWTGLTVAEVDIAVTGLVADQPGPRVR</sequence>
<comment type="similarity">
    <text evidence="1">Belongs to the asp23 family.</text>
</comment>